<dbReference type="STRING" id="260552.Mag101_09490"/>
<organism evidence="2 3">
    <name type="scientific">Microbulbifer agarilyticus</name>
    <dbReference type="NCBI Taxonomy" id="260552"/>
    <lineage>
        <taxon>Bacteria</taxon>
        <taxon>Pseudomonadati</taxon>
        <taxon>Pseudomonadota</taxon>
        <taxon>Gammaproteobacteria</taxon>
        <taxon>Cellvibrionales</taxon>
        <taxon>Microbulbiferaceae</taxon>
        <taxon>Microbulbifer</taxon>
    </lineage>
</organism>
<dbReference type="Gene3D" id="1.10.10.710">
    <property type="entry name" value="PSPTO_1197 like"/>
    <property type="match status" value="1"/>
</dbReference>
<keyword evidence="3" id="KW-1185">Reference proteome</keyword>
<name>A0A1Q2M5E3_9GAMM</name>
<evidence type="ECO:0008006" key="4">
    <source>
        <dbReference type="Google" id="ProtNLM"/>
    </source>
</evidence>
<protein>
    <recommendedName>
        <fullName evidence="4">YebG family protein</fullName>
    </recommendedName>
</protein>
<dbReference type="Pfam" id="PF07130">
    <property type="entry name" value="YebG"/>
    <property type="match status" value="1"/>
</dbReference>
<accession>A0A1Q2M5E3</accession>
<reference evidence="2" key="1">
    <citation type="submission" date="2017-02" db="EMBL/GenBank/DDBJ databases">
        <title>Genome of Microbulbifer agarilyticus GP101.</title>
        <authorList>
            <person name="Jung J."/>
            <person name="Bae S.S."/>
            <person name="Baek K."/>
        </authorList>
    </citation>
    <scope>NUCLEOTIDE SEQUENCE [LARGE SCALE GENOMIC DNA]</scope>
    <source>
        <strain evidence="2">GP101</strain>
    </source>
</reference>
<dbReference type="InterPro" id="IPR009813">
    <property type="entry name" value="Uncharacterised_YebG"/>
</dbReference>
<dbReference type="eggNOG" id="COG3141">
    <property type="taxonomic scope" value="Bacteria"/>
</dbReference>
<dbReference type="Proteomes" id="UP000188219">
    <property type="component" value="Chromosome"/>
</dbReference>
<dbReference type="EMBL" id="CP019650">
    <property type="protein sequence ID" value="AQQ67850.1"/>
    <property type="molecule type" value="Genomic_DNA"/>
</dbReference>
<proteinExistence type="predicted"/>
<sequence length="102" mass="11228">MAVVAVWKCDRDGAMFDNKKDAEEHDKMLELAANITALIERNVEGVSEEASEEIGLMLAKRREVLAKACKGKPEELLAAEEVSEQQEAETAEENVTPLAVNQ</sequence>
<gene>
    <name evidence="2" type="ORF">Mag101_09490</name>
</gene>
<dbReference type="KEGG" id="maga:Mag101_09490"/>
<dbReference type="RefSeq" id="WP_029249748.1">
    <property type="nucleotide sequence ID" value="NZ_CP019650.1"/>
</dbReference>
<dbReference type="InterPro" id="IPR038627">
    <property type="entry name" value="YebG-like_sf"/>
</dbReference>
<evidence type="ECO:0000313" key="3">
    <source>
        <dbReference type="Proteomes" id="UP000188219"/>
    </source>
</evidence>
<dbReference type="OrthoDB" id="6415307at2"/>
<feature type="compositionally biased region" description="Acidic residues" evidence="1">
    <location>
        <begin position="81"/>
        <end position="92"/>
    </location>
</feature>
<dbReference type="AlphaFoldDB" id="A0A1Q2M5E3"/>
<feature type="region of interest" description="Disordered" evidence="1">
    <location>
        <begin position="81"/>
        <end position="102"/>
    </location>
</feature>
<evidence type="ECO:0000313" key="2">
    <source>
        <dbReference type="EMBL" id="AQQ67850.1"/>
    </source>
</evidence>
<evidence type="ECO:0000256" key="1">
    <source>
        <dbReference type="SAM" id="MobiDB-lite"/>
    </source>
</evidence>